<evidence type="ECO:0000256" key="5">
    <source>
        <dbReference type="ARBA" id="ARBA00022692"/>
    </source>
</evidence>
<evidence type="ECO:0000256" key="10">
    <source>
        <dbReference type="PROSITE-ProRule" id="PRU01360"/>
    </source>
</evidence>
<dbReference type="Gene3D" id="2.40.170.20">
    <property type="entry name" value="TonB-dependent receptor, beta-barrel domain"/>
    <property type="match status" value="1"/>
</dbReference>
<reference evidence="15 16" key="1">
    <citation type="submission" date="2018-05" db="EMBL/GenBank/DDBJ databases">
        <title>Genomic Encyclopedia of Type Strains, Phase IV (KMG-V): Genome sequencing to study the core and pangenomes of soil and plant-associated prokaryotes.</title>
        <authorList>
            <person name="Whitman W."/>
        </authorList>
    </citation>
    <scope>NUCLEOTIDE SEQUENCE [LARGE SCALE GENOMIC DNA]</scope>
    <source>
        <strain evidence="15 16">SCZa-39</strain>
    </source>
</reference>
<keyword evidence="6 11" id="KW-0798">TonB box</keyword>
<dbReference type="EMBL" id="QEOB01000002">
    <property type="protein sequence ID" value="PVX86575.1"/>
    <property type="molecule type" value="Genomic_DNA"/>
</dbReference>
<dbReference type="InterPro" id="IPR039426">
    <property type="entry name" value="TonB-dep_rcpt-like"/>
</dbReference>
<evidence type="ECO:0000256" key="11">
    <source>
        <dbReference type="RuleBase" id="RU003357"/>
    </source>
</evidence>
<feature type="domain" description="TonB-dependent receptor plug" evidence="14">
    <location>
        <begin position="110"/>
        <end position="211"/>
    </location>
</feature>
<dbReference type="Gene3D" id="2.170.130.10">
    <property type="entry name" value="TonB-dependent receptor, plug domain"/>
    <property type="match status" value="1"/>
</dbReference>
<keyword evidence="7 10" id="KW-0472">Membrane</keyword>
<keyword evidence="8 15" id="KW-0675">Receptor</keyword>
<evidence type="ECO:0000256" key="8">
    <source>
        <dbReference type="ARBA" id="ARBA00023170"/>
    </source>
</evidence>
<dbReference type="InterPro" id="IPR010105">
    <property type="entry name" value="TonB_sidphr_rcpt"/>
</dbReference>
<dbReference type="NCBIfam" id="TIGR01783">
    <property type="entry name" value="TonB-siderophor"/>
    <property type="match status" value="1"/>
</dbReference>
<evidence type="ECO:0000256" key="1">
    <source>
        <dbReference type="ARBA" id="ARBA00004571"/>
    </source>
</evidence>
<protein>
    <submittedName>
        <fullName evidence="15">Iron complex outermembrane receptor protein</fullName>
    </submittedName>
</protein>
<evidence type="ECO:0000313" key="16">
    <source>
        <dbReference type="Proteomes" id="UP000245712"/>
    </source>
</evidence>
<keyword evidence="9 10" id="KW-0998">Cell outer membrane</keyword>
<feature type="domain" description="TonB-dependent receptor-like beta-barrel" evidence="13">
    <location>
        <begin position="307"/>
        <end position="727"/>
    </location>
</feature>
<keyword evidence="3 10" id="KW-0813">Transport</keyword>
<dbReference type="InterPro" id="IPR036942">
    <property type="entry name" value="Beta-barrel_TonB_sf"/>
</dbReference>
<evidence type="ECO:0000256" key="2">
    <source>
        <dbReference type="ARBA" id="ARBA00009810"/>
    </source>
</evidence>
<dbReference type="Pfam" id="PF07715">
    <property type="entry name" value="Plug"/>
    <property type="match status" value="1"/>
</dbReference>
<evidence type="ECO:0000256" key="3">
    <source>
        <dbReference type="ARBA" id="ARBA00022448"/>
    </source>
</evidence>
<comment type="caution">
    <text evidence="15">The sequence shown here is derived from an EMBL/GenBank/DDBJ whole genome shotgun (WGS) entry which is preliminary data.</text>
</comment>
<evidence type="ECO:0000259" key="14">
    <source>
        <dbReference type="Pfam" id="PF07715"/>
    </source>
</evidence>
<dbReference type="PROSITE" id="PS52016">
    <property type="entry name" value="TONB_DEPENDENT_REC_3"/>
    <property type="match status" value="1"/>
</dbReference>
<comment type="similarity">
    <text evidence="2 10 11">Belongs to the TonB-dependent receptor family.</text>
</comment>
<evidence type="ECO:0000256" key="6">
    <source>
        <dbReference type="ARBA" id="ARBA00023077"/>
    </source>
</evidence>
<dbReference type="SUPFAM" id="SSF56935">
    <property type="entry name" value="Porins"/>
    <property type="match status" value="1"/>
</dbReference>
<dbReference type="PANTHER" id="PTHR32552:SF82">
    <property type="entry name" value="FCUA PROTEIN"/>
    <property type="match status" value="1"/>
</dbReference>
<gene>
    <name evidence="15" type="ORF">C7402_102411</name>
</gene>
<dbReference type="InterPro" id="IPR000531">
    <property type="entry name" value="Beta-barrel_TonB"/>
</dbReference>
<dbReference type="PANTHER" id="PTHR32552">
    <property type="entry name" value="FERRICHROME IRON RECEPTOR-RELATED"/>
    <property type="match status" value="1"/>
</dbReference>
<keyword evidence="5 10" id="KW-0812">Transmembrane</keyword>
<feature type="compositionally biased region" description="Low complexity" evidence="12">
    <location>
        <begin position="15"/>
        <end position="29"/>
    </location>
</feature>
<evidence type="ECO:0000256" key="9">
    <source>
        <dbReference type="ARBA" id="ARBA00023237"/>
    </source>
</evidence>
<organism evidence="15 16">
    <name type="scientific">Paraburkholderia unamae</name>
    <dbReference type="NCBI Taxonomy" id="219649"/>
    <lineage>
        <taxon>Bacteria</taxon>
        <taxon>Pseudomonadati</taxon>
        <taxon>Pseudomonadota</taxon>
        <taxon>Betaproteobacteria</taxon>
        <taxon>Burkholderiales</taxon>
        <taxon>Burkholderiaceae</taxon>
        <taxon>Paraburkholderia</taxon>
    </lineage>
</organism>
<feature type="region of interest" description="Disordered" evidence="12">
    <location>
        <begin position="1"/>
        <end position="29"/>
    </location>
</feature>
<keyword evidence="16" id="KW-1185">Reference proteome</keyword>
<proteinExistence type="inferred from homology"/>
<keyword evidence="4 10" id="KW-1134">Transmembrane beta strand</keyword>
<dbReference type="InterPro" id="IPR037066">
    <property type="entry name" value="Plug_dom_sf"/>
</dbReference>
<evidence type="ECO:0000313" key="15">
    <source>
        <dbReference type="EMBL" id="PVX86575.1"/>
    </source>
</evidence>
<dbReference type="RefSeq" id="WP_116609956.1">
    <property type="nucleotide sequence ID" value="NZ_QEOB01000002.1"/>
</dbReference>
<dbReference type="Proteomes" id="UP000245712">
    <property type="component" value="Unassembled WGS sequence"/>
</dbReference>
<evidence type="ECO:0000256" key="7">
    <source>
        <dbReference type="ARBA" id="ARBA00023136"/>
    </source>
</evidence>
<dbReference type="Pfam" id="PF00593">
    <property type="entry name" value="TonB_dep_Rec_b-barrel"/>
    <property type="match status" value="1"/>
</dbReference>
<dbReference type="CDD" id="cd01347">
    <property type="entry name" value="ligand_gated_channel"/>
    <property type="match status" value="1"/>
</dbReference>
<sequence>MHNPAAARRSRLDTVPSRSRSALARPPARRAQLSAALLVSVGVTLATLSASGWAQDNAQLAQADAQTNAQTGTATENTQALPTVKVNAARDSQAASPDRVSAGALGNRRQVDTPFSTNVVTTEEGKDRLASTANDLFKYDPAVTDVGNNMTGENSAFSIRGLPVDMLNGVKVDGQNFPSWDTELSLEQFEQVEMLKGLSGFMYGFSNPGGIVNYVLKRPTDDPYRSFSIGYQSAGVFSQKIDLGGRFGPDKQFGYRLNLVNEDGNTAEANGHVRRQVASIALDYRITPDLTWTVDAFYQKRKTNGTLFGLYFGSDENGNPLGIPDASKVTHQLTQPQNWYETEIASFGTGLDYRISENWHANVKYRFAKENRYNSDSLLYVFNTQGDYSNTLYAALTRYFYQNVDANVQGKFNTGPFKHDVVFGASYQSQQNEYDNSEGWNEGYPLGIGNIYGSTLLTNDAVHISENLYRHEVTTQTALYASDTVQFTSRLSALLGLRYTQFRDTTYNPDQSQASSYSANPVTPTAALMFKLDPDSTLYASYVEGLQQGGAASNLNVNYPQTFGPLKSKQYEVGFKADHRGWGANLALFRVDQGYEYTNSANVFVQSGTKRYEGVDASGWLQLAQDWRVMGGVMWLDAKAVDVDDPSVEGKRVYATPRFTLTGRVEYNPSYLRALTVAFGGKYVGNMAVDAANTQFVSAYTTWDLSAKYETQVAGKDVTLRAGVNNLFNRRYWTAAWGYYVMPSATRTFVANATLEF</sequence>
<evidence type="ECO:0000256" key="12">
    <source>
        <dbReference type="SAM" id="MobiDB-lite"/>
    </source>
</evidence>
<comment type="subcellular location">
    <subcellularLocation>
        <location evidence="1 10">Cell outer membrane</location>
        <topology evidence="1 10">Multi-pass membrane protein</topology>
    </subcellularLocation>
</comment>
<accession>A0ABX5KTX6</accession>
<evidence type="ECO:0000259" key="13">
    <source>
        <dbReference type="Pfam" id="PF00593"/>
    </source>
</evidence>
<evidence type="ECO:0000256" key="4">
    <source>
        <dbReference type="ARBA" id="ARBA00022452"/>
    </source>
</evidence>
<dbReference type="InterPro" id="IPR012910">
    <property type="entry name" value="Plug_dom"/>
</dbReference>
<name>A0ABX5KTX6_9BURK</name>